<dbReference type="AlphaFoldDB" id="A0A811YWJ3"/>
<name>A0A811YWJ3_NYCPR</name>
<evidence type="ECO:0000313" key="6">
    <source>
        <dbReference type="Proteomes" id="UP000645828"/>
    </source>
</evidence>
<keyword evidence="2" id="KW-0067">ATP-binding</keyword>
<evidence type="ECO:0000313" key="5">
    <source>
        <dbReference type="EMBL" id="CAD7680856.1"/>
    </source>
</evidence>
<feature type="transmembrane region" description="Helical" evidence="3">
    <location>
        <begin position="193"/>
        <end position="212"/>
    </location>
</feature>
<dbReference type="InterPro" id="IPR014001">
    <property type="entry name" value="Helicase_ATP-bd"/>
</dbReference>
<organism evidence="5 6">
    <name type="scientific">Nyctereutes procyonoides</name>
    <name type="common">Raccoon dog</name>
    <name type="synonym">Canis procyonoides</name>
    <dbReference type="NCBI Taxonomy" id="34880"/>
    <lineage>
        <taxon>Eukaryota</taxon>
        <taxon>Metazoa</taxon>
        <taxon>Chordata</taxon>
        <taxon>Craniata</taxon>
        <taxon>Vertebrata</taxon>
        <taxon>Euteleostomi</taxon>
        <taxon>Mammalia</taxon>
        <taxon>Eutheria</taxon>
        <taxon>Laurasiatheria</taxon>
        <taxon>Carnivora</taxon>
        <taxon>Caniformia</taxon>
        <taxon>Canidae</taxon>
        <taxon>Nyctereutes</taxon>
    </lineage>
</organism>
<keyword evidence="3" id="KW-1133">Transmembrane helix</keyword>
<dbReference type="Proteomes" id="UP000645828">
    <property type="component" value="Unassembled WGS sequence"/>
</dbReference>
<accession>A0A811YWJ3</accession>
<dbReference type="InterPro" id="IPR011545">
    <property type="entry name" value="DEAD/DEAH_box_helicase_dom"/>
</dbReference>
<dbReference type="GO" id="GO:0004386">
    <property type="term" value="F:helicase activity"/>
    <property type="evidence" value="ECO:0007669"/>
    <property type="project" value="UniProtKB-KW"/>
</dbReference>
<keyword evidence="3" id="KW-0472">Membrane</keyword>
<dbReference type="PROSITE" id="PS51192">
    <property type="entry name" value="HELICASE_ATP_BIND_1"/>
    <property type="match status" value="1"/>
</dbReference>
<evidence type="ECO:0000259" key="4">
    <source>
        <dbReference type="PROSITE" id="PS51192"/>
    </source>
</evidence>
<protein>
    <submittedName>
        <fullName evidence="5">(raccoon dog) hypothetical protein</fullName>
    </submittedName>
</protein>
<proteinExistence type="predicted"/>
<evidence type="ECO:0000256" key="1">
    <source>
        <dbReference type="ARBA" id="ARBA00022801"/>
    </source>
</evidence>
<feature type="domain" description="Helicase ATP-binding" evidence="4">
    <location>
        <begin position="114"/>
        <end position="292"/>
    </location>
</feature>
<dbReference type="GO" id="GO:0016787">
    <property type="term" value="F:hydrolase activity"/>
    <property type="evidence" value="ECO:0007669"/>
    <property type="project" value="UniProtKB-KW"/>
</dbReference>
<keyword evidence="1" id="KW-0378">Hydrolase</keyword>
<dbReference type="Gene3D" id="3.40.50.300">
    <property type="entry name" value="P-loop containing nucleotide triphosphate hydrolases"/>
    <property type="match status" value="1"/>
</dbReference>
<dbReference type="InterPro" id="IPR027417">
    <property type="entry name" value="P-loop_NTPase"/>
</dbReference>
<evidence type="ECO:0000256" key="2">
    <source>
        <dbReference type="ARBA" id="ARBA00022806"/>
    </source>
</evidence>
<keyword evidence="3" id="KW-0812">Transmembrane</keyword>
<dbReference type="PANTHER" id="PTHR47958">
    <property type="entry name" value="ATP-DEPENDENT RNA HELICASE DBP3"/>
    <property type="match status" value="1"/>
</dbReference>
<dbReference type="GO" id="GO:0005524">
    <property type="term" value="F:ATP binding"/>
    <property type="evidence" value="ECO:0007669"/>
    <property type="project" value="InterPro"/>
</dbReference>
<reference evidence="5" key="1">
    <citation type="submission" date="2020-12" db="EMBL/GenBank/DDBJ databases">
        <authorList>
            <consortium name="Molecular Ecology Group"/>
        </authorList>
    </citation>
    <scope>NUCLEOTIDE SEQUENCE</scope>
    <source>
        <strain evidence="5">TBG_1078</strain>
    </source>
</reference>
<dbReference type="GO" id="GO:0003676">
    <property type="term" value="F:nucleic acid binding"/>
    <property type="evidence" value="ECO:0007669"/>
    <property type="project" value="InterPro"/>
</dbReference>
<gene>
    <name evidence="5" type="ORF">NYPRO_LOCUS13648</name>
</gene>
<comment type="caution">
    <text evidence="5">The sequence shown here is derived from an EMBL/GenBank/DDBJ whole genome shotgun (WGS) entry which is preliminary data.</text>
</comment>
<evidence type="ECO:0000256" key="3">
    <source>
        <dbReference type="SAM" id="Phobius"/>
    </source>
</evidence>
<keyword evidence="6" id="KW-1185">Reference proteome</keyword>
<keyword evidence="2" id="KW-0347">Helicase</keyword>
<keyword evidence="2" id="KW-0547">Nucleotide-binding</keyword>
<dbReference type="EMBL" id="CAJHUB010000750">
    <property type="protein sequence ID" value="CAD7680856.1"/>
    <property type="molecule type" value="Genomic_DNA"/>
</dbReference>
<dbReference type="SUPFAM" id="SSF52540">
    <property type="entry name" value="P-loop containing nucleoside triphosphate hydrolases"/>
    <property type="match status" value="1"/>
</dbReference>
<sequence length="424" mass="48256">MVENELKLNQQFGNAHLNSSGNQHGGSTAYKGCYIPPPLRNREVTKRDAYNSFEVHSDSRGQSSFSLMVEVDKSGVALTNEHGGTSCWCDRSDEEDLSKPLPSNFNYDGMGEIILGNIELICYTLLTPMQKEKTLAFLLPILRQIYSDGRGETWRAIKENGIFGSCKYPVSLVLAPTRQLAVLIYEKARKFSYQSRVLFGLFMVVLILVSRLKTWMPHMMERGNIGLDFCKYLVLNKADRMLDMEFEVQICRILEQKSKSPKGVHHTMMFSAVFPREIKMIAPNFLDEYIFLVVGRLVLPLRISHRSKDSLTLVYAENKKNEDSLDNTRKDILVPESMASNLRQRRAFISIASRGLDISNIKQLVDFDLQNINITKDLFNRFSGEFGAEDYQHSNDANKSTFYGYGSFQNSDGFEGNYNSQGVE</sequence>
<dbReference type="Pfam" id="PF00270">
    <property type="entry name" value="DEAD"/>
    <property type="match status" value="1"/>
</dbReference>